<feature type="active site" evidence="6">
    <location>
        <position position="157"/>
    </location>
</feature>
<evidence type="ECO:0000256" key="5">
    <source>
        <dbReference type="ARBA" id="ARBA00022807"/>
    </source>
</evidence>
<keyword evidence="5" id="KW-0788">Thiol protease</keyword>
<dbReference type="Pfam" id="PF01470">
    <property type="entry name" value="Peptidase_C15"/>
    <property type="match status" value="1"/>
</dbReference>
<dbReference type="Proteomes" id="UP000631694">
    <property type="component" value="Unassembled WGS sequence"/>
</dbReference>
<evidence type="ECO:0000313" key="7">
    <source>
        <dbReference type="EMBL" id="MBH0236729.1"/>
    </source>
</evidence>
<gene>
    <name evidence="7" type="ORF">I5731_02745</name>
</gene>
<evidence type="ECO:0000256" key="1">
    <source>
        <dbReference type="ARBA" id="ARBA00006641"/>
    </source>
</evidence>
<dbReference type="InterPro" id="IPR000816">
    <property type="entry name" value="Peptidase_C15"/>
</dbReference>
<dbReference type="InterPro" id="IPR033694">
    <property type="entry name" value="PGPEP1_Cys_AS"/>
</dbReference>
<keyword evidence="8" id="KW-1185">Reference proteome</keyword>
<comment type="catalytic activity">
    <reaction evidence="6">
        <text>Release of an N-terminal pyroglutamyl group from a polypeptide, the second amino acid generally not being Pro.</text>
        <dbReference type="EC" id="3.4.19.3"/>
    </reaction>
</comment>
<dbReference type="SUPFAM" id="SSF53182">
    <property type="entry name" value="Pyrrolidone carboxyl peptidase (pyroglutamate aminopeptidase)"/>
    <property type="match status" value="1"/>
</dbReference>
<dbReference type="PANTHER" id="PTHR23402:SF1">
    <property type="entry name" value="PYROGLUTAMYL-PEPTIDASE I"/>
    <property type="match status" value="1"/>
</dbReference>
<dbReference type="PANTHER" id="PTHR23402">
    <property type="entry name" value="PROTEASE FAMILY C15 PYROGLUTAMYL-PEPTIDASE I-RELATED"/>
    <property type="match status" value="1"/>
</dbReference>
<accession>A0A931HZT1</accession>
<dbReference type="PRINTS" id="PR00706">
    <property type="entry name" value="PYROGLUPTASE"/>
</dbReference>
<reference evidence="7" key="1">
    <citation type="submission" date="2020-12" db="EMBL/GenBank/DDBJ databases">
        <title>Methylobrevis albus sp. nov., isolated from fresh water lack sediment.</title>
        <authorList>
            <person name="Zou Q."/>
        </authorList>
    </citation>
    <scope>NUCLEOTIDE SEQUENCE</scope>
    <source>
        <strain evidence="7">L22</strain>
    </source>
</reference>
<keyword evidence="2" id="KW-0963">Cytoplasm</keyword>
<comment type="caution">
    <text evidence="7">The sequence shown here is derived from an EMBL/GenBank/DDBJ whole genome shotgun (WGS) entry which is preliminary data.</text>
</comment>
<protein>
    <recommendedName>
        <fullName evidence="6">Pyroglutamyl-peptidase I</fullName>
        <ecNumber evidence="6">3.4.19.3</ecNumber>
    </recommendedName>
</protein>
<evidence type="ECO:0000256" key="6">
    <source>
        <dbReference type="PROSITE-ProRule" id="PRU10077"/>
    </source>
</evidence>
<dbReference type="GO" id="GO:0006508">
    <property type="term" value="P:proteolysis"/>
    <property type="evidence" value="ECO:0007669"/>
    <property type="project" value="UniProtKB-KW"/>
</dbReference>
<keyword evidence="4" id="KW-0378">Hydrolase</keyword>
<organism evidence="7 8">
    <name type="scientific">Methylobrevis albus</name>
    <dbReference type="NCBI Taxonomy" id="2793297"/>
    <lineage>
        <taxon>Bacteria</taxon>
        <taxon>Pseudomonadati</taxon>
        <taxon>Pseudomonadota</taxon>
        <taxon>Alphaproteobacteria</taxon>
        <taxon>Hyphomicrobiales</taxon>
        <taxon>Pleomorphomonadaceae</taxon>
        <taxon>Methylobrevis</taxon>
    </lineage>
</organism>
<evidence type="ECO:0000256" key="2">
    <source>
        <dbReference type="ARBA" id="ARBA00022490"/>
    </source>
</evidence>
<sequence length="219" mass="21980">MILVSAFEPFGGDDVNASEEALAALVRGAAATDRPDVYRLSSPGTGDAGPLFRPLRLPCVYGEAAAVLAAAVDADCRGILMLGEARSRSLISVERCGLNRIGAGLADNAGRLVEGAAIDPDGPDELLASLDVDALCRDLVAAGIPAAVSDSAGGFVCNDTLYRTLAAFAPRLAVSFLHVPPTPAQAAAAGGANGMATDMVATAAAHAIRFLGAGGARHA</sequence>
<name>A0A931HZT1_9HYPH</name>
<dbReference type="PROSITE" id="PS01334">
    <property type="entry name" value="PYRASE_CYS"/>
    <property type="match status" value="1"/>
</dbReference>
<dbReference type="Gene3D" id="3.40.630.20">
    <property type="entry name" value="Peptidase C15, pyroglutamyl peptidase I-like"/>
    <property type="match status" value="1"/>
</dbReference>
<dbReference type="GO" id="GO:0016920">
    <property type="term" value="F:pyroglutamyl-peptidase activity"/>
    <property type="evidence" value="ECO:0007669"/>
    <property type="project" value="UniProtKB-EC"/>
</dbReference>
<keyword evidence="3" id="KW-0645">Protease</keyword>
<evidence type="ECO:0000313" key="8">
    <source>
        <dbReference type="Proteomes" id="UP000631694"/>
    </source>
</evidence>
<evidence type="ECO:0000256" key="3">
    <source>
        <dbReference type="ARBA" id="ARBA00022670"/>
    </source>
</evidence>
<dbReference type="InterPro" id="IPR016125">
    <property type="entry name" value="Peptidase_C15-like"/>
</dbReference>
<dbReference type="InterPro" id="IPR036440">
    <property type="entry name" value="Peptidase_C15-like_sf"/>
</dbReference>
<comment type="similarity">
    <text evidence="1">Belongs to the peptidase C15 family.</text>
</comment>
<dbReference type="PIRSF" id="PIRSF015592">
    <property type="entry name" value="Prld-crbxl_pptds"/>
    <property type="match status" value="1"/>
</dbReference>
<dbReference type="AlphaFoldDB" id="A0A931HZT1"/>
<dbReference type="EMBL" id="JADZLT010000040">
    <property type="protein sequence ID" value="MBH0236729.1"/>
    <property type="molecule type" value="Genomic_DNA"/>
</dbReference>
<evidence type="ECO:0000256" key="4">
    <source>
        <dbReference type="ARBA" id="ARBA00022801"/>
    </source>
</evidence>
<dbReference type="EC" id="3.4.19.3" evidence="6"/>
<proteinExistence type="inferred from homology"/>
<dbReference type="GO" id="GO:0005829">
    <property type="term" value="C:cytosol"/>
    <property type="evidence" value="ECO:0007669"/>
    <property type="project" value="InterPro"/>
</dbReference>
<dbReference type="RefSeq" id="WP_197309830.1">
    <property type="nucleotide sequence ID" value="NZ_JADZLT010000040.1"/>
</dbReference>